<dbReference type="CDD" id="cd07012">
    <property type="entry name" value="PBP2_Bug_TTT"/>
    <property type="match status" value="1"/>
</dbReference>
<dbReference type="RefSeq" id="WP_187736034.1">
    <property type="nucleotide sequence ID" value="NZ_CP060790.1"/>
</dbReference>
<dbReference type="AlphaFoldDB" id="A0A7H0HET3"/>
<dbReference type="Gene3D" id="3.40.190.150">
    <property type="entry name" value="Bordetella uptake gene, domain 1"/>
    <property type="match status" value="1"/>
</dbReference>
<dbReference type="Gene3D" id="3.40.190.10">
    <property type="entry name" value="Periplasmic binding protein-like II"/>
    <property type="match status" value="1"/>
</dbReference>
<proteinExistence type="inferred from homology"/>
<dbReference type="Proteomes" id="UP000516057">
    <property type="component" value="Chromosome"/>
</dbReference>
<feature type="chain" id="PRO_5028989810" evidence="2">
    <location>
        <begin position="18"/>
        <end position="323"/>
    </location>
</feature>
<dbReference type="Pfam" id="PF03401">
    <property type="entry name" value="TctC"/>
    <property type="match status" value="1"/>
</dbReference>
<evidence type="ECO:0000313" key="3">
    <source>
        <dbReference type="EMBL" id="QNP59049.1"/>
    </source>
</evidence>
<dbReference type="InterPro" id="IPR005064">
    <property type="entry name" value="BUG"/>
</dbReference>
<dbReference type="PANTHER" id="PTHR42928:SF5">
    <property type="entry name" value="BLR1237 PROTEIN"/>
    <property type="match status" value="1"/>
</dbReference>
<organism evidence="3 4">
    <name type="scientific">Paenacidovorax monticola</name>
    <dbReference type="NCBI Taxonomy" id="1926868"/>
    <lineage>
        <taxon>Bacteria</taxon>
        <taxon>Pseudomonadati</taxon>
        <taxon>Pseudomonadota</taxon>
        <taxon>Betaproteobacteria</taxon>
        <taxon>Burkholderiales</taxon>
        <taxon>Comamonadaceae</taxon>
        <taxon>Paenacidovorax</taxon>
    </lineage>
</organism>
<dbReference type="InterPro" id="IPR042100">
    <property type="entry name" value="Bug_dom1"/>
</dbReference>
<keyword evidence="4" id="KW-1185">Reference proteome</keyword>
<gene>
    <name evidence="3" type="ORF">H9L24_19590</name>
</gene>
<feature type="signal peptide" evidence="2">
    <location>
        <begin position="1"/>
        <end position="17"/>
    </location>
</feature>
<evidence type="ECO:0000256" key="2">
    <source>
        <dbReference type="SAM" id="SignalP"/>
    </source>
</evidence>
<keyword evidence="2" id="KW-0732">Signal</keyword>
<comment type="similarity">
    <text evidence="1">Belongs to the UPF0065 (bug) family.</text>
</comment>
<evidence type="ECO:0000256" key="1">
    <source>
        <dbReference type="ARBA" id="ARBA00006987"/>
    </source>
</evidence>
<evidence type="ECO:0000313" key="4">
    <source>
        <dbReference type="Proteomes" id="UP000516057"/>
    </source>
</evidence>
<protein>
    <submittedName>
        <fullName evidence="3">Tripartite tricarboxylate transporter substrate binding protein</fullName>
    </submittedName>
</protein>
<accession>A0A7H0HET3</accession>
<sequence length="323" mass="33315">MLKLVATAVLMCMPAFAAQAQAIGTGRPITLIVNVPPGGSSDALARLTANALGAKLNQSVIVENVTGAGGLVGAQKFLRAAPDGSTLLFINQSLVILPHLHKKSAYSPTNDVEPIGVVAKVPMVLSVSNPSGIKDLPSFIARMKAYPGKVNFGSGGPGTTAHFAEALFLKQAGVRAQMIQYRGSGPALSDLMAGTIDAVIDQTVTMLPMHAGKRVAAIAVSGSERNAQASDIPTFAEGGLPQFDLAIWNGVVAPKGTPKAVLEKLQSSLAEATAEPAFQAKLQDMGAQGTKASEQGAAHFRQLIAQDAERVESLAKDGVFAAE</sequence>
<dbReference type="SUPFAM" id="SSF53850">
    <property type="entry name" value="Periplasmic binding protein-like II"/>
    <property type="match status" value="1"/>
</dbReference>
<dbReference type="KEGG" id="amon:H9L24_19590"/>
<reference evidence="3 4" key="1">
    <citation type="submission" date="2020-08" db="EMBL/GenBank/DDBJ databases">
        <title>Genome sequence of Acidovorax monticola KACC 19171T.</title>
        <authorList>
            <person name="Hyun D.-W."/>
            <person name="Bae J.-W."/>
        </authorList>
    </citation>
    <scope>NUCLEOTIDE SEQUENCE [LARGE SCALE GENOMIC DNA]</scope>
    <source>
        <strain evidence="3 4">KACC 19171</strain>
    </source>
</reference>
<dbReference type="PIRSF" id="PIRSF017082">
    <property type="entry name" value="YflP"/>
    <property type="match status" value="1"/>
</dbReference>
<name>A0A7H0HET3_9BURK</name>
<dbReference type="EMBL" id="CP060790">
    <property type="protein sequence ID" value="QNP59049.1"/>
    <property type="molecule type" value="Genomic_DNA"/>
</dbReference>
<dbReference type="PANTHER" id="PTHR42928">
    <property type="entry name" value="TRICARBOXYLATE-BINDING PROTEIN"/>
    <property type="match status" value="1"/>
</dbReference>